<evidence type="ECO:0000313" key="1">
    <source>
        <dbReference type="EMBL" id="WMS88914.1"/>
    </source>
</evidence>
<dbReference type="Proteomes" id="UP001239782">
    <property type="component" value="Chromosome"/>
</dbReference>
<organism evidence="1 2">
    <name type="scientific">Pleionea litopenaei</name>
    <dbReference type="NCBI Taxonomy" id="3070815"/>
    <lineage>
        <taxon>Bacteria</taxon>
        <taxon>Pseudomonadati</taxon>
        <taxon>Pseudomonadota</taxon>
        <taxon>Gammaproteobacteria</taxon>
        <taxon>Oceanospirillales</taxon>
        <taxon>Pleioneaceae</taxon>
        <taxon>Pleionea</taxon>
    </lineage>
</organism>
<dbReference type="Gene3D" id="3.40.630.10">
    <property type="entry name" value="Zn peptidases"/>
    <property type="match status" value="1"/>
</dbReference>
<sequence length="334" mass="37467">MITTYSINDLDIPSSPEDWLQQLPGPVVIEIPGQDPSRWRVVSTLVHGNEPSGFLAAHRYLVEQRTPATNVAITIASVNAARFETMHRHRFMPGEFDLNRRFGYLKFNDPVTELAHQLTEYIREKCPTAVVDMHNTSGRSPAFAVSISEHPKVLKLASLFTSHMIITQLNVGALMEQNFNCPVVTIECGGSNEPASHLIAYDGLKTFLESEAISEIETHPVRLHRHPVRVTAQNETTLAYADSPLDNVDITLKNSIEDLNFNGIAKGDCIGWLKRPLHNCLEAIGDEGKDCLSLFFKEEDSKIIALDDLSCFMATQRIDIALSDCLFYLLREYR</sequence>
<dbReference type="EMBL" id="CP133548">
    <property type="protein sequence ID" value="WMS88914.1"/>
    <property type="molecule type" value="Genomic_DNA"/>
</dbReference>
<dbReference type="SUPFAM" id="SSF53187">
    <property type="entry name" value="Zn-dependent exopeptidases"/>
    <property type="match status" value="1"/>
</dbReference>
<proteinExistence type="predicted"/>
<gene>
    <name evidence="1" type="ORF">Q9312_08355</name>
</gene>
<protein>
    <recommendedName>
        <fullName evidence="3">Succinylglutamate desuccinylase</fullName>
    </recommendedName>
</protein>
<evidence type="ECO:0008006" key="3">
    <source>
        <dbReference type="Google" id="ProtNLM"/>
    </source>
</evidence>
<accession>A0AA51X8G8</accession>
<dbReference type="AlphaFoldDB" id="A0AA51X8G8"/>
<evidence type="ECO:0000313" key="2">
    <source>
        <dbReference type="Proteomes" id="UP001239782"/>
    </source>
</evidence>
<dbReference type="KEGG" id="plei:Q9312_08355"/>
<keyword evidence="2" id="KW-1185">Reference proteome</keyword>
<dbReference type="RefSeq" id="WP_309204133.1">
    <property type="nucleotide sequence ID" value="NZ_CP133548.1"/>
</dbReference>
<name>A0AA51X8G8_9GAMM</name>
<reference evidence="1 2" key="1">
    <citation type="submission" date="2023-08" db="EMBL/GenBank/DDBJ databases">
        <title>Pleionea litopenaei sp. nov., isolated from stomach of juvenile Litopenaeus vannamei.</title>
        <authorList>
            <person name="Rho A.M."/>
            <person name="Hwang C.Y."/>
        </authorList>
    </citation>
    <scope>NUCLEOTIDE SEQUENCE [LARGE SCALE GENOMIC DNA]</scope>
    <source>
        <strain evidence="1 2">HL-JVS1</strain>
    </source>
</reference>